<feature type="transmembrane region" description="Helical" evidence="2">
    <location>
        <begin position="141"/>
        <end position="164"/>
    </location>
</feature>
<comment type="caution">
    <text evidence="3">The sequence shown here is derived from an EMBL/GenBank/DDBJ whole genome shotgun (WGS) entry which is preliminary data.</text>
</comment>
<protein>
    <submittedName>
        <fullName evidence="3">Transporter</fullName>
    </submittedName>
</protein>
<feature type="region of interest" description="Disordered" evidence="1">
    <location>
        <begin position="277"/>
        <end position="298"/>
    </location>
</feature>
<feature type="transmembrane region" description="Helical" evidence="2">
    <location>
        <begin position="323"/>
        <end position="341"/>
    </location>
</feature>
<evidence type="ECO:0000256" key="1">
    <source>
        <dbReference type="SAM" id="MobiDB-lite"/>
    </source>
</evidence>
<feature type="transmembrane region" description="Helical" evidence="2">
    <location>
        <begin position="499"/>
        <end position="519"/>
    </location>
</feature>
<evidence type="ECO:0000313" key="4">
    <source>
        <dbReference type="Proteomes" id="UP000037288"/>
    </source>
</evidence>
<gene>
    <name evidence="3" type="ORF">AC230_14285</name>
</gene>
<dbReference type="RefSeq" id="WP_049716548.1">
    <property type="nucleotide sequence ID" value="NZ_LFXA01000009.1"/>
</dbReference>
<sequence>MSAAPSVPSAGPLSLAPVFARLKLTLLRNGLRQSSKRKAVYIVSLVLVALFGALQLLGLCALRGTAHAAAFTVPLAVLLALGWAVAPLFHPGGDETLNPARLAMLPLRPAPLAVALLISSLIGMGPAFTVLILLGSVIATAYGAGAAAVAVLAVPLALLVCVALARAVATANIRLLSSRKGRDLALLSGVVIGVGLQVVNFAVQKLSQSGLAKLEPVADVARWIPPGSALDAVRAAGDGEYGLASAEIALTAGVLAALLFWWQRTLTKVMVSPDSSTLAAAEPTRDRERPSGTGLSRLLPAGRVGTAAERSLRYARRDPKTRMSWGSALAIGAVVPLFNVLQGGHSLYFAFVAAAMVTGQMFNQLGQDGSAFWMVLQTIGSRREALAELRGRALALTLVTGPYLTLAVALLGLLTGAWGEFAEVLGLMLALLGGLLGTGAVASVLLPYSVPQDHAFKNVAPSQTGIAWLGLLWALAGAAVCAPLIGLTVWLHLAGASSLSWILLPLGPAYGALAARIGLHAAAHRMVPRLPEILAAASKA</sequence>
<dbReference type="STRING" id="1678637.AC230_14285"/>
<feature type="transmembrane region" description="Helical" evidence="2">
    <location>
        <begin position="110"/>
        <end position="135"/>
    </location>
</feature>
<evidence type="ECO:0000256" key="2">
    <source>
        <dbReference type="SAM" id="Phobius"/>
    </source>
</evidence>
<feature type="transmembrane region" description="Helical" evidence="2">
    <location>
        <begin position="184"/>
        <end position="203"/>
    </location>
</feature>
<evidence type="ECO:0000313" key="3">
    <source>
        <dbReference type="EMBL" id="KNB51544.1"/>
    </source>
</evidence>
<dbReference type="OrthoDB" id="4334618at2"/>
<keyword evidence="4" id="KW-1185">Reference proteome</keyword>
<feature type="transmembrane region" description="Helical" evidence="2">
    <location>
        <begin position="39"/>
        <end position="62"/>
    </location>
</feature>
<feature type="transmembrane region" description="Helical" evidence="2">
    <location>
        <begin position="424"/>
        <end position="446"/>
    </location>
</feature>
<organism evidence="3 4">
    <name type="scientific">Streptomyces caatingaensis</name>
    <dbReference type="NCBI Taxonomy" id="1678637"/>
    <lineage>
        <taxon>Bacteria</taxon>
        <taxon>Bacillati</taxon>
        <taxon>Actinomycetota</taxon>
        <taxon>Actinomycetes</taxon>
        <taxon>Kitasatosporales</taxon>
        <taxon>Streptomycetaceae</taxon>
        <taxon>Streptomyces</taxon>
    </lineage>
</organism>
<feature type="transmembrane region" description="Helical" evidence="2">
    <location>
        <begin position="68"/>
        <end position="89"/>
    </location>
</feature>
<dbReference type="PATRIC" id="fig|1678637.3.peg.3082"/>
<feature type="transmembrane region" description="Helical" evidence="2">
    <location>
        <begin position="241"/>
        <end position="262"/>
    </location>
</feature>
<name>A0A0K9XDN3_9ACTN</name>
<feature type="transmembrane region" description="Helical" evidence="2">
    <location>
        <begin position="466"/>
        <end position="493"/>
    </location>
</feature>
<reference evidence="4" key="1">
    <citation type="submission" date="2015-07" db="EMBL/GenBank/DDBJ databases">
        <title>Draft genome sequence of Streptomyces sp. CMAA 1322, a bacterium isolated from Caatinga biome, from dry forest semiarid of Brazil.</title>
        <authorList>
            <person name="Santos S.N."/>
            <person name="Gacesa R."/>
            <person name="Taketani R.G."/>
            <person name="Long P.F."/>
            <person name="Melo I.S."/>
        </authorList>
    </citation>
    <scope>NUCLEOTIDE SEQUENCE [LARGE SCALE GENOMIC DNA]</scope>
    <source>
        <strain evidence="4">CMAA 1322</strain>
    </source>
</reference>
<dbReference type="AlphaFoldDB" id="A0A0K9XDN3"/>
<keyword evidence="2" id="KW-1133">Transmembrane helix</keyword>
<feature type="transmembrane region" description="Helical" evidence="2">
    <location>
        <begin position="393"/>
        <end position="418"/>
    </location>
</feature>
<keyword evidence="2" id="KW-0472">Membrane</keyword>
<accession>A0A0K9XDN3</accession>
<dbReference type="Proteomes" id="UP000037288">
    <property type="component" value="Unassembled WGS sequence"/>
</dbReference>
<dbReference type="EMBL" id="LFXA01000009">
    <property type="protein sequence ID" value="KNB51544.1"/>
    <property type="molecule type" value="Genomic_DNA"/>
</dbReference>
<proteinExistence type="predicted"/>
<keyword evidence="2" id="KW-0812">Transmembrane</keyword>